<dbReference type="InterPro" id="IPR019494">
    <property type="entry name" value="FIST_C"/>
</dbReference>
<protein>
    <recommendedName>
        <fullName evidence="5">Histidine kinase</fullName>
    </recommendedName>
</protein>
<dbReference type="OrthoDB" id="9770435at2"/>
<name>A0A0B3YFP7_9ALTE</name>
<evidence type="ECO:0000313" key="3">
    <source>
        <dbReference type="EMBL" id="KHT52864.1"/>
    </source>
</evidence>
<dbReference type="InterPro" id="IPR013702">
    <property type="entry name" value="FIST_domain_N"/>
</dbReference>
<gene>
    <name evidence="3" type="ORF">RJ41_09470</name>
</gene>
<keyword evidence="4" id="KW-1185">Reference proteome</keyword>
<dbReference type="Pfam" id="PF08495">
    <property type="entry name" value="FIST"/>
    <property type="match status" value="1"/>
</dbReference>
<dbReference type="PANTHER" id="PTHR40252">
    <property type="entry name" value="BLR0328 PROTEIN"/>
    <property type="match status" value="1"/>
</dbReference>
<accession>A0A0B3YFP7</accession>
<dbReference type="AlphaFoldDB" id="A0A0B3YFP7"/>
<sequence>MLSKTFFFHSLDELKQESDALKAFAPSLLIMYASSPFLSSPELFPIVSHICPDCVGCSTAGEISANRVTSNSISVVLLRFESSSYAKIHHTTLSDMPSSYETGQSLANRIEQNGLKGVYVLAPGVEINGSALLKGISTHLPQNIGISGGLAGDDGAFEQTYVLHPNGIDSRSVVAVAFYGQSLSFDYSARGGWRSFGPARRVASAKENLLLELDDKPALDIYKSYLGEYAEDLPASGLLFPFEVLNENGEPTGIIRTILGIDEQTKALVLAGEVNENQYLRLMNASTEDLISGALEAIAPIASKNRDEDLHCLALVTSCVGRKLVMGDRVEEEIEELALQLSSNTNIAGFYSYGEISPSCNEAPCELHNQTLTLMLMRETH</sequence>
<dbReference type="SMART" id="SM01204">
    <property type="entry name" value="FIST_C"/>
    <property type="match status" value="1"/>
</dbReference>
<evidence type="ECO:0008006" key="5">
    <source>
        <dbReference type="Google" id="ProtNLM"/>
    </source>
</evidence>
<evidence type="ECO:0000259" key="1">
    <source>
        <dbReference type="SMART" id="SM00897"/>
    </source>
</evidence>
<feature type="domain" description="FIST C-domain" evidence="2">
    <location>
        <begin position="218"/>
        <end position="359"/>
    </location>
</feature>
<evidence type="ECO:0000259" key="2">
    <source>
        <dbReference type="SMART" id="SM01204"/>
    </source>
</evidence>
<dbReference type="PANTHER" id="PTHR40252:SF2">
    <property type="entry name" value="BLR0328 PROTEIN"/>
    <property type="match status" value="1"/>
</dbReference>
<dbReference type="EMBL" id="JWLW01000015">
    <property type="protein sequence ID" value="KHT52864.1"/>
    <property type="molecule type" value="Genomic_DNA"/>
</dbReference>
<proteinExistence type="predicted"/>
<feature type="domain" description="FIST" evidence="1">
    <location>
        <begin position="25"/>
        <end position="217"/>
    </location>
</feature>
<comment type="caution">
    <text evidence="3">The sequence shown here is derived from an EMBL/GenBank/DDBJ whole genome shotgun (WGS) entry which is preliminary data.</text>
</comment>
<dbReference type="Pfam" id="PF10442">
    <property type="entry name" value="FIST_C"/>
    <property type="match status" value="1"/>
</dbReference>
<dbReference type="SMART" id="SM00897">
    <property type="entry name" value="FIST"/>
    <property type="match status" value="1"/>
</dbReference>
<dbReference type="Proteomes" id="UP000031197">
    <property type="component" value="Unassembled WGS sequence"/>
</dbReference>
<organism evidence="3 4">
    <name type="scientific">Alteromonas marina</name>
    <dbReference type="NCBI Taxonomy" id="203795"/>
    <lineage>
        <taxon>Bacteria</taxon>
        <taxon>Pseudomonadati</taxon>
        <taxon>Pseudomonadota</taxon>
        <taxon>Gammaproteobacteria</taxon>
        <taxon>Alteromonadales</taxon>
        <taxon>Alteromonadaceae</taxon>
        <taxon>Alteromonas/Salinimonas group</taxon>
        <taxon>Alteromonas</taxon>
    </lineage>
</organism>
<reference evidence="3 4" key="1">
    <citation type="submission" date="2014-12" db="EMBL/GenBank/DDBJ databases">
        <title>Genome sequencing of Alteromonas marina AD001.</title>
        <authorList>
            <person name="Adrian T.G.S."/>
            <person name="Chan K.G."/>
        </authorList>
    </citation>
    <scope>NUCLEOTIDE SEQUENCE [LARGE SCALE GENOMIC DNA]</scope>
    <source>
        <strain evidence="3 4">AD001</strain>
    </source>
</reference>
<evidence type="ECO:0000313" key="4">
    <source>
        <dbReference type="Proteomes" id="UP000031197"/>
    </source>
</evidence>